<dbReference type="RefSeq" id="WP_012680797.1">
    <property type="nucleotide sequence ID" value="NC_012483.1"/>
</dbReference>
<keyword evidence="3" id="KW-1185">Reference proteome</keyword>
<dbReference type="STRING" id="240015.ACP_0402"/>
<accession>C1FA21</accession>
<dbReference type="EMBL" id="CP001472">
    <property type="protein sequence ID" value="ACO31665.1"/>
    <property type="molecule type" value="Genomic_DNA"/>
</dbReference>
<name>C1FA21_ACIC5</name>
<dbReference type="Proteomes" id="UP000002207">
    <property type="component" value="Chromosome"/>
</dbReference>
<dbReference type="InParanoid" id="C1FA21"/>
<protein>
    <submittedName>
        <fullName evidence="2">Putative bacteriophage head morphogenesis protein, SPP1 gp7 family</fullName>
    </submittedName>
</protein>
<gene>
    <name evidence="2" type="ordered locus">ACP_0402</name>
</gene>
<dbReference type="OrthoDB" id="9813502at2"/>
<dbReference type="AlphaFoldDB" id="C1FA21"/>
<evidence type="ECO:0000259" key="1">
    <source>
        <dbReference type="Pfam" id="PF04233"/>
    </source>
</evidence>
<proteinExistence type="predicted"/>
<dbReference type="KEGG" id="aca:ACP_0402"/>
<dbReference type="NCBIfam" id="TIGR01641">
    <property type="entry name" value="phageSPP1_gp7"/>
    <property type="match status" value="1"/>
</dbReference>
<evidence type="ECO:0000313" key="2">
    <source>
        <dbReference type="EMBL" id="ACO31665.1"/>
    </source>
</evidence>
<dbReference type="Pfam" id="PF04233">
    <property type="entry name" value="Phage_Mu_F"/>
    <property type="match status" value="1"/>
</dbReference>
<dbReference type="HOGENOM" id="CLU_968472_0_0_0"/>
<organism evidence="2 3">
    <name type="scientific">Acidobacterium capsulatum (strain ATCC 51196 / DSM 11244 / BCRC 80197 / JCM 7670 / NBRC 15755 / NCIMB 13165 / 161)</name>
    <dbReference type="NCBI Taxonomy" id="240015"/>
    <lineage>
        <taxon>Bacteria</taxon>
        <taxon>Pseudomonadati</taxon>
        <taxon>Acidobacteriota</taxon>
        <taxon>Terriglobia</taxon>
        <taxon>Terriglobales</taxon>
        <taxon>Acidobacteriaceae</taxon>
        <taxon>Acidobacterium</taxon>
    </lineage>
</organism>
<dbReference type="InterPro" id="IPR006528">
    <property type="entry name" value="Phage_head_morphogenesis_dom"/>
</dbReference>
<sequence length="287" mass="31835">MLVRAHLPRVGDGGYQRRLGDLLAHHLAHADLAGRLHILRHAHRKTGKLMPLAMTSRTVLFADDKDAERAAGDIATVSLGANFGFPDTTSSSYIRELTPVTRAVFDGLSSRYKRDAFTLAGTSDVRMIEKIRNELADVAEKGGTPRDFRKAVAALKEESDVKALNAFSLDTAFNTAMQKAYSAGRLEQMLEPHIVEALPYWQYWTMEDDRVRPEHAVLDQFLARAIDPVWHKIYPPCGFNCRCSVAPLTEEEALELNPKANEGGMERLPALAVELVPQPGFRSLMAA</sequence>
<feature type="domain" description="Phage head morphogenesis" evidence="1">
    <location>
        <begin position="129"/>
        <end position="245"/>
    </location>
</feature>
<reference evidence="2 3" key="1">
    <citation type="journal article" date="2009" name="Appl. Environ. Microbiol.">
        <title>Three genomes from the phylum Acidobacteria provide insight into the lifestyles of these microorganisms in soils.</title>
        <authorList>
            <person name="Ward N.L."/>
            <person name="Challacombe J.F."/>
            <person name="Janssen P.H."/>
            <person name="Henrissat B."/>
            <person name="Coutinho P.M."/>
            <person name="Wu M."/>
            <person name="Xie G."/>
            <person name="Haft D.H."/>
            <person name="Sait M."/>
            <person name="Badger J."/>
            <person name="Barabote R.D."/>
            <person name="Bradley B."/>
            <person name="Brettin T.S."/>
            <person name="Brinkac L.M."/>
            <person name="Bruce D."/>
            <person name="Creasy T."/>
            <person name="Daugherty S.C."/>
            <person name="Davidsen T.M."/>
            <person name="DeBoy R.T."/>
            <person name="Detter J.C."/>
            <person name="Dodson R.J."/>
            <person name="Durkin A.S."/>
            <person name="Ganapathy A."/>
            <person name="Gwinn-Giglio M."/>
            <person name="Han C.S."/>
            <person name="Khouri H."/>
            <person name="Kiss H."/>
            <person name="Kothari S.P."/>
            <person name="Madupu R."/>
            <person name="Nelson K.E."/>
            <person name="Nelson W.C."/>
            <person name="Paulsen I."/>
            <person name="Penn K."/>
            <person name="Ren Q."/>
            <person name="Rosovitz M.J."/>
            <person name="Selengut J.D."/>
            <person name="Shrivastava S."/>
            <person name="Sullivan S.A."/>
            <person name="Tapia R."/>
            <person name="Thompson L.S."/>
            <person name="Watkins K.L."/>
            <person name="Yang Q."/>
            <person name="Yu C."/>
            <person name="Zafar N."/>
            <person name="Zhou L."/>
            <person name="Kuske C.R."/>
        </authorList>
    </citation>
    <scope>NUCLEOTIDE SEQUENCE [LARGE SCALE GENOMIC DNA]</scope>
    <source>
        <strain evidence="3">ATCC 51196 / DSM 11244 / BCRC 80197 / JCM 7670 / NBRC 15755 / NCIMB 13165 / 161</strain>
    </source>
</reference>
<evidence type="ECO:0000313" key="3">
    <source>
        <dbReference type="Proteomes" id="UP000002207"/>
    </source>
</evidence>
<dbReference type="eggNOG" id="COG2369">
    <property type="taxonomic scope" value="Bacteria"/>
</dbReference>